<evidence type="ECO:0000313" key="1">
    <source>
        <dbReference type="EMBL" id="OGI87140.1"/>
    </source>
</evidence>
<dbReference type="EMBL" id="MFUR01000005">
    <property type="protein sequence ID" value="OGI87140.1"/>
    <property type="molecule type" value="Genomic_DNA"/>
</dbReference>
<sequence>MENFQKLEINPENSFDKYKTLKEKELLGQLTQEEFEKLLDFDFEEKLQNNTPINGIFSSEEELQKIKSLPKEQKREALAIFKENLARQREALATLRVFIERNIEFNHDVSKEKLLALTEKFSAKYGFTSKQKQVIEKLINKYFENHQKVLEIRQQFPDNYELISELTGVKIDEEEKIDILVGPMTIDIYTEGFNAGRLYERADKPVIFKYAGFASQSVIKNDIYYTVINTDKKLRKNSDDPTGEITKKHEHEHQKNRLFGEVFGYIKSPIELKGYIAEKDIEIKTTILENFFIENRIVALERVRDEIIAYTKTRDLSIFNENNLENLFFSKKGPYDYLGPIRKLKKFENDPLYQKTAQKVLVSEYEIIIEDAFDSYVKLVTVGKYSTQEAIALLTDKTLFEWPKTVKRLLEQRNK</sequence>
<evidence type="ECO:0000313" key="2">
    <source>
        <dbReference type="Proteomes" id="UP000177001"/>
    </source>
</evidence>
<accession>A0A1F6WZ43</accession>
<dbReference type="Proteomes" id="UP000177001">
    <property type="component" value="Unassembled WGS sequence"/>
</dbReference>
<dbReference type="AlphaFoldDB" id="A0A1F6WZ43"/>
<protein>
    <submittedName>
        <fullName evidence="1">Uncharacterized protein</fullName>
    </submittedName>
</protein>
<proteinExistence type="predicted"/>
<organism evidence="1 2">
    <name type="scientific">Candidatus Nomurabacteria bacterium RIFCSPLOWO2_01_FULL_36_16</name>
    <dbReference type="NCBI Taxonomy" id="1801767"/>
    <lineage>
        <taxon>Bacteria</taxon>
        <taxon>Candidatus Nomuraibacteriota</taxon>
    </lineage>
</organism>
<comment type="caution">
    <text evidence="1">The sequence shown here is derived from an EMBL/GenBank/DDBJ whole genome shotgun (WGS) entry which is preliminary data.</text>
</comment>
<name>A0A1F6WZ43_9BACT</name>
<reference evidence="1 2" key="1">
    <citation type="journal article" date="2016" name="Nat. Commun.">
        <title>Thousands of microbial genomes shed light on interconnected biogeochemical processes in an aquifer system.</title>
        <authorList>
            <person name="Anantharaman K."/>
            <person name="Brown C.T."/>
            <person name="Hug L.A."/>
            <person name="Sharon I."/>
            <person name="Castelle C.J."/>
            <person name="Probst A.J."/>
            <person name="Thomas B.C."/>
            <person name="Singh A."/>
            <person name="Wilkins M.J."/>
            <person name="Karaoz U."/>
            <person name="Brodie E.L."/>
            <person name="Williams K.H."/>
            <person name="Hubbard S.S."/>
            <person name="Banfield J.F."/>
        </authorList>
    </citation>
    <scope>NUCLEOTIDE SEQUENCE [LARGE SCALE GENOMIC DNA]</scope>
</reference>
<gene>
    <name evidence="1" type="ORF">A3A91_00535</name>
</gene>